<evidence type="ECO:0000256" key="1">
    <source>
        <dbReference type="ARBA" id="ARBA00022603"/>
    </source>
</evidence>
<organism evidence="3 4">
    <name type="scientific">Dysgonomonas hofstadii</name>
    <dbReference type="NCBI Taxonomy" id="637886"/>
    <lineage>
        <taxon>Bacteria</taxon>
        <taxon>Pseudomonadati</taxon>
        <taxon>Bacteroidota</taxon>
        <taxon>Bacteroidia</taxon>
        <taxon>Bacteroidales</taxon>
        <taxon>Dysgonomonadaceae</taxon>
        <taxon>Dysgonomonas</taxon>
    </lineage>
</organism>
<dbReference type="InterPro" id="IPR004398">
    <property type="entry name" value="RNA_MeTrfase_RsmD"/>
</dbReference>
<comment type="caution">
    <text evidence="3">The sequence shown here is derived from an EMBL/GenBank/DDBJ whole genome shotgun (WGS) entry which is preliminary data.</text>
</comment>
<proteinExistence type="predicted"/>
<dbReference type="CDD" id="cd02440">
    <property type="entry name" value="AdoMet_MTases"/>
    <property type="match status" value="1"/>
</dbReference>
<dbReference type="PROSITE" id="PS00092">
    <property type="entry name" value="N6_MTASE"/>
    <property type="match status" value="1"/>
</dbReference>
<dbReference type="PANTHER" id="PTHR43542">
    <property type="entry name" value="METHYLTRANSFERASE"/>
    <property type="match status" value="1"/>
</dbReference>
<gene>
    <name evidence="3" type="ORF">GGR21_003713</name>
</gene>
<dbReference type="InterPro" id="IPR002052">
    <property type="entry name" value="DNA_methylase_N6_adenine_CS"/>
</dbReference>
<evidence type="ECO:0000313" key="3">
    <source>
        <dbReference type="EMBL" id="MBB4037792.1"/>
    </source>
</evidence>
<dbReference type="GO" id="GO:0008168">
    <property type="term" value="F:methyltransferase activity"/>
    <property type="evidence" value="ECO:0007669"/>
    <property type="project" value="UniProtKB-KW"/>
</dbReference>
<dbReference type="GO" id="GO:0003676">
    <property type="term" value="F:nucleic acid binding"/>
    <property type="evidence" value="ECO:0007669"/>
    <property type="project" value="InterPro"/>
</dbReference>
<keyword evidence="2 3" id="KW-0808">Transferase</keyword>
<dbReference type="InterPro" id="IPR029063">
    <property type="entry name" value="SAM-dependent_MTases_sf"/>
</dbReference>
<dbReference type="Proteomes" id="UP000555103">
    <property type="component" value="Unassembled WGS sequence"/>
</dbReference>
<reference evidence="3 4" key="1">
    <citation type="submission" date="2020-08" db="EMBL/GenBank/DDBJ databases">
        <title>Genomic Encyclopedia of Type Strains, Phase IV (KMG-IV): sequencing the most valuable type-strain genomes for metagenomic binning, comparative biology and taxonomic classification.</title>
        <authorList>
            <person name="Goeker M."/>
        </authorList>
    </citation>
    <scope>NUCLEOTIDE SEQUENCE [LARGE SCALE GENOMIC DNA]</scope>
    <source>
        <strain evidence="3 4">DSM 104969</strain>
    </source>
</reference>
<evidence type="ECO:0000256" key="2">
    <source>
        <dbReference type="ARBA" id="ARBA00022679"/>
    </source>
</evidence>
<keyword evidence="1 3" id="KW-0489">Methyltransferase</keyword>
<dbReference type="AlphaFoldDB" id="A0A840CZG2"/>
<dbReference type="Pfam" id="PF03602">
    <property type="entry name" value="Cons_hypoth95"/>
    <property type="match status" value="1"/>
</dbReference>
<dbReference type="EMBL" id="JACIEP010000017">
    <property type="protein sequence ID" value="MBB4037792.1"/>
    <property type="molecule type" value="Genomic_DNA"/>
</dbReference>
<dbReference type="PIRSF" id="PIRSF004553">
    <property type="entry name" value="CHP00095"/>
    <property type="match status" value="1"/>
</dbReference>
<keyword evidence="4" id="KW-1185">Reference proteome</keyword>
<dbReference type="RefSeq" id="WP_183308634.1">
    <property type="nucleotide sequence ID" value="NZ_JACIEP010000017.1"/>
</dbReference>
<name>A0A840CZG2_9BACT</name>
<evidence type="ECO:0000313" key="4">
    <source>
        <dbReference type="Proteomes" id="UP000555103"/>
    </source>
</evidence>
<sequence length="180" mass="20957">MRIVSGKYKGRRFDPPKSFKARPTTDIAKESLFNILNNMIDWEDTTALDLFGGTGSISFELISRGCPRVVCVEKNFNHTSFIEKIKSDLKIGSEMQLVKTDVFVFLEHYKEQFDLIFADPPYDLKNFEDVPRLIFEKGLLRPDGIFILEHSKEYDFSEYLLFKEKRVYGSVNFSLFTPIE</sequence>
<protein>
    <submittedName>
        <fullName evidence="3">16S rRNA (Guanine(966)-N(2))-methyltransferase RsmD</fullName>
    </submittedName>
</protein>
<dbReference type="GO" id="GO:0031167">
    <property type="term" value="P:rRNA methylation"/>
    <property type="evidence" value="ECO:0007669"/>
    <property type="project" value="InterPro"/>
</dbReference>
<dbReference type="SUPFAM" id="SSF53335">
    <property type="entry name" value="S-adenosyl-L-methionine-dependent methyltransferases"/>
    <property type="match status" value="1"/>
</dbReference>
<dbReference type="Gene3D" id="3.40.50.150">
    <property type="entry name" value="Vaccinia Virus protein VP39"/>
    <property type="match status" value="1"/>
</dbReference>
<dbReference type="PANTHER" id="PTHR43542:SF1">
    <property type="entry name" value="METHYLTRANSFERASE"/>
    <property type="match status" value="1"/>
</dbReference>
<accession>A0A840CZG2</accession>